<evidence type="ECO:0000256" key="5">
    <source>
        <dbReference type="ARBA" id="ARBA00022694"/>
    </source>
</evidence>
<evidence type="ECO:0000256" key="1">
    <source>
        <dbReference type="ARBA" id="ARBA00000402"/>
    </source>
</evidence>
<evidence type="ECO:0000256" key="12">
    <source>
        <dbReference type="ARBA" id="ARBA00023125"/>
    </source>
</evidence>
<evidence type="ECO:0000256" key="9">
    <source>
        <dbReference type="ARBA" id="ARBA00022801"/>
    </source>
</evidence>
<evidence type="ECO:0000256" key="10">
    <source>
        <dbReference type="ARBA" id="ARBA00022833"/>
    </source>
</evidence>
<keyword evidence="8" id="KW-0255">Endonuclease</keyword>
<keyword evidence="12" id="KW-0238">DNA-binding</keyword>
<feature type="domain" description="tRNase Z endonuclease" evidence="16">
    <location>
        <begin position="684"/>
        <end position="746"/>
    </location>
</feature>
<dbReference type="GO" id="GO:0042781">
    <property type="term" value="F:3'-tRNA processing endoribonuclease activity"/>
    <property type="evidence" value="ECO:0007669"/>
    <property type="project" value="UniProtKB-EC"/>
</dbReference>
<comment type="cofactor">
    <cofactor evidence="2">
        <name>Zn(2+)</name>
        <dbReference type="ChEBI" id="CHEBI:29105"/>
    </cofactor>
</comment>
<keyword evidence="7" id="KW-0479">Metal-binding</keyword>
<evidence type="ECO:0000256" key="2">
    <source>
        <dbReference type="ARBA" id="ARBA00001947"/>
    </source>
</evidence>
<gene>
    <name evidence="17" type="ORF">GQ26_0310720</name>
</gene>
<keyword evidence="9" id="KW-0378">Hydrolase</keyword>
<keyword evidence="10" id="KW-0862">Zinc</keyword>
<dbReference type="Gene3D" id="4.10.240.10">
    <property type="entry name" value="Zn(2)-C6 fungal-type DNA-binding domain"/>
    <property type="match status" value="1"/>
</dbReference>
<dbReference type="eggNOG" id="KOG2121">
    <property type="taxonomic scope" value="Eukaryota"/>
</dbReference>
<feature type="region of interest" description="Disordered" evidence="15">
    <location>
        <begin position="47"/>
        <end position="66"/>
    </location>
</feature>
<dbReference type="GO" id="GO:0008270">
    <property type="term" value="F:zinc ion binding"/>
    <property type="evidence" value="ECO:0007669"/>
    <property type="project" value="InterPro"/>
</dbReference>
<dbReference type="InterPro" id="IPR036866">
    <property type="entry name" value="RibonucZ/Hydroxyglut_hydro"/>
</dbReference>
<dbReference type="CDD" id="cd07718">
    <property type="entry name" value="RNaseZ_ELAC1_ELAC2-C-term-like_MBL-fold"/>
    <property type="match status" value="1"/>
</dbReference>
<comment type="catalytic activity">
    <reaction evidence="1">
        <text>Endonucleolytic cleavage of RNA, removing extra 3' nucleotides from tRNA precursor, generating 3' termini of tRNAs. A 3'-hydroxy group is left at the tRNA terminus and a 5'-phosphoryl group is left at the trailer molecule.</text>
        <dbReference type="EC" id="3.1.26.11"/>
    </reaction>
</comment>
<evidence type="ECO:0000256" key="11">
    <source>
        <dbReference type="ARBA" id="ARBA00023015"/>
    </source>
</evidence>
<feature type="region of interest" description="Disordered" evidence="15">
    <location>
        <begin position="107"/>
        <end position="135"/>
    </location>
</feature>
<dbReference type="GO" id="GO:0000981">
    <property type="term" value="F:DNA-binding transcription factor activity, RNA polymerase II-specific"/>
    <property type="evidence" value="ECO:0007669"/>
    <property type="project" value="InterPro"/>
</dbReference>
<dbReference type="GO" id="GO:0003677">
    <property type="term" value="F:DNA binding"/>
    <property type="evidence" value="ECO:0007669"/>
    <property type="project" value="UniProtKB-KW"/>
</dbReference>
<evidence type="ECO:0000256" key="13">
    <source>
        <dbReference type="ARBA" id="ARBA00023163"/>
    </source>
</evidence>
<evidence type="ECO:0000256" key="15">
    <source>
        <dbReference type="SAM" id="MobiDB-lite"/>
    </source>
</evidence>
<evidence type="ECO:0000256" key="7">
    <source>
        <dbReference type="ARBA" id="ARBA00022723"/>
    </source>
</evidence>
<dbReference type="EC" id="3.1.26.11" evidence="4"/>
<evidence type="ECO:0000313" key="17">
    <source>
        <dbReference type="EMBL" id="KFX44008.1"/>
    </source>
</evidence>
<feature type="compositionally biased region" description="Low complexity" evidence="15">
    <location>
        <begin position="107"/>
        <end position="129"/>
    </location>
</feature>
<dbReference type="InterPro" id="IPR047151">
    <property type="entry name" value="RNZ2-like"/>
</dbReference>
<dbReference type="EMBL" id="JPOX01000031">
    <property type="protein sequence ID" value="KFX44008.1"/>
    <property type="molecule type" value="Genomic_DNA"/>
</dbReference>
<dbReference type="Pfam" id="PF13691">
    <property type="entry name" value="Lactamase_B_4"/>
    <property type="match status" value="1"/>
</dbReference>
<comment type="similarity">
    <text evidence="3">Belongs to the RNase Z family.</text>
</comment>
<feature type="compositionally biased region" description="Low complexity" evidence="15">
    <location>
        <begin position="1659"/>
        <end position="1669"/>
    </location>
</feature>
<dbReference type="InterPro" id="IPR036864">
    <property type="entry name" value="Zn2-C6_fun-type_DNA-bd_sf"/>
</dbReference>
<dbReference type="SUPFAM" id="SSF56281">
    <property type="entry name" value="Metallo-hydrolase/oxidoreductase"/>
    <property type="match status" value="2"/>
</dbReference>
<evidence type="ECO:0000256" key="4">
    <source>
        <dbReference type="ARBA" id="ARBA00012477"/>
    </source>
</evidence>
<reference key="1">
    <citation type="journal article" date="2014" name="PLoS Genet.">
        <title>Signature Gene Expression Reveals Novel Clues to the Molecular Mechanisms of Dimorphic Transition in Penicillium marneffei.</title>
        <authorList>
            <person name="Yang E."/>
            <person name="Wang G."/>
            <person name="Cai J."/>
            <person name="Woo P.C."/>
            <person name="Lau S.K."/>
            <person name="Yuen K.-Y."/>
            <person name="Chow W.-N."/>
            <person name="Lin X."/>
        </authorList>
    </citation>
    <scope>NUCLEOTIDE SEQUENCE [LARGE SCALE GENOMIC DNA]</scope>
    <source>
        <strain>PM1</strain>
    </source>
</reference>
<evidence type="ECO:0000256" key="8">
    <source>
        <dbReference type="ARBA" id="ARBA00022759"/>
    </source>
</evidence>
<dbReference type="InterPro" id="IPR027794">
    <property type="entry name" value="tRNase_Z_dom"/>
</dbReference>
<evidence type="ECO:0000256" key="6">
    <source>
        <dbReference type="ARBA" id="ARBA00022722"/>
    </source>
</evidence>
<evidence type="ECO:0000259" key="16">
    <source>
        <dbReference type="Pfam" id="PF13691"/>
    </source>
</evidence>
<keyword evidence="6" id="KW-0540">Nuclease</keyword>
<sequence>MERRDHSPTRISTYGLACMQCFKAKCRCVPRPNAPCERCLRLKKDCQPSQSARRRNAQKSQGQESNARIAQLEGKVDTLMSVLQATVASSGTPIDLDRVLNAEQNISTSTTSGSSHSTGSNSNASGSQGLTPTTELFSTTPIHQDLSSEISLLQAEESLSFFCTRMLPHFPFFHLPPNQTAWQLRVDRPILFQAILTVTTLSTHRKLQRAEHFKRLIFGSALMEAQSNIDLLLVYDLRFFKPSSPDVQLIVKLTQGYSEAELEGDAVVGGRGTLQGFLEQQRAVLACFVLSSNISSHFWRIDALRWTPQMEEALRVLERNKPYLPTDEAFIFQVRLQLLTQRAAHIREQHEADCARAAATPVPAFLYLKSLQKQLQDFKDALSPELRNKNILIAYGQYVELYIDQASRTLNPDASPSNTLSGQTIDTSTQLPGYERIDSLWKSVECIRVWLDAFYRIPPSDCIGLPFHFWSQVIRCTAILKYLSTLEDPAWDCHAVRKTVNIVSVLQWMPEKLDMTSKEAGLQSDDDLFKLLSKLLTRSREWVAAKWNISSERHENDDVQVVVDRPSTQGRSSEFEALTSGGNVDGIPDLDGIPWIQSMDLESDKWFEEKYIPSSHSNKEETPLVEQQPVLPGAHIVPAIPPRKGPGVKSRYFIFDSQSHDSSESDRQPPPGIPLNKPMKFSYQVLSTPTADSPGSTIILNYPNRKYSFGHLAEGSQRAFIENGFSFSYLNDLFVTGKTNWANYGGTLGMILTLADSRTTGLGGLTEDDNKKTEKVEAALSRLTIHGGRNINHMLAAARRFIFRKSLPISVKEYDSKSLARDQQEADPFTTPTFVDENIKVWPMALKPSYEMRFESRSGFKSPRKRSLNEFEERDNVQSPIPDTFAKDQMLREHIVKDMFDSDWKLDALYEENLYDVKQPAVMFVRNPKTKDLERYQGPLPGSSDSVPNIKVLVRRPWPAATLDRLPPTAPSSESLCYFVRNHDLRGTFDPKKAIELGIPKGPAFSQLTKGISYTTENGTVVTPDMVMGPTRRGRTVAFIDIPSTFYIDDLISRPEWKSPTLTETLASVFWILGPGVAEEPRLLDFISSLKNCEHVVSSTDVCPNRLTMVTAAKSSLRLAKINSDNFIIPYHDNVTVPQAGTRVLRHKSEPSAAQKPLWTVSRPGLLLDMEPKFGINESELIESLETRDVVTRLPKAVQQRVNVIRKSLTKHEVISQFMKLRDGLPPLAQEAEVVTLGTGSSSPSKHRNVSATLLNVPGKGYYLLDCGENTLGQLKRTYPPEQFREVMQNLRMIWISHMHADHHLGSVAVIREWYEVNYGARSGSEMPSENIADILKQKRLAVVGESLYIQYLEEYSGVEDFGYEKTLPLSVLPPTRDRPYTSVVYRYTRPDGTSKDDAQNSAYIRFDSTENYLSGLLRAATGLTGLNAVFVNHCRHAMGLTLEWEDGFKVSYSGDCRPSKNFAEMGKDSTLLIHEATFQDDLHGQAVAKKHSTISEAIAVGSWMNAKTVLLTHFSQRYAKISKLEDIGRRPQAQQGKAREAFKKRKVALDIPDDDCADNGAEVEVSQASGEDFDKATMPVCMAFDYMKVKIRDIPIAQMFMPAFEKLIERLDRLAEDESAVAKEESRKALEKKMKAKLGKKKFQALPTRSFSTDARKSAWSASESESGWTDESDVEGEQLEKDNKAL</sequence>
<feature type="compositionally biased region" description="Acidic residues" evidence="15">
    <location>
        <begin position="1670"/>
        <end position="1679"/>
    </location>
</feature>
<accession>A0A093XFQ3</accession>
<dbReference type="GO" id="GO:0005739">
    <property type="term" value="C:mitochondrion"/>
    <property type="evidence" value="ECO:0007669"/>
    <property type="project" value="TreeGrafter"/>
</dbReference>
<keyword evidence="13" id="KW-0804">Transcription</keyword>
<protein>
    <recommendedName>
        <fullName evidence="4">ribonuclease Z</fullName>
        <ecNumber evidence="4">3.1.26.11</ecNumber>
    </recommendedName>
</protein>
<keyword evidence="5" id="KW-0819">tRNA processing</keyword>
<keyword evidence="11" id="KW-0805">Transcription regulation</keyword>
<organism evidence="17">
    <name type="scientific">Talaromyces marneffei PM1</name>
    <dbReference type="NCBI Taxonomy" id="1077442"/>
    <lineage>
        <taxon>Eukaryota</taxon>
        <taxon>Fungi</taxon>
        <taxon>Dikarya</taxon>
        <taxon>Ascomycota</taxon>
        <taxon>Pezizomycotina</taxon>
        <taxon>Eurotiomycetes</taxon>
        <taxon>Eurotiomycetidae</taxon>
        <taxon>Eurotiales</taxon>
        <taxon>Trichocomaceae</taxon>
        <taxon>Talaromyces</taxon>
        <taxon>Talaromyces sect. Talaromyces</taxon>
    </lineage>
</organism>
<comment type="caution">
    <text evidence="17">The sequence shown here is derived from an EMBL/GenBank/DDBJ whole genome shotgun (WGS) entry which is preliminary data.</text>
</comment>
<evidence type="ECO:0000256" key="14">
    <source>
        <dbReference type="ARBA" id="ARBA00023242"/>
    </source>
</evidence>
<feature type="region of interest" description="Disordered" evidence="15">
    <location>
        <begin position="1651"/>
        <end position="1688"/>
    </location>
</feature>
<keyword evidence="14" id="KW-0539">Nucleus</keyword>
<dbReference type="PANTHER" id="PTHR12553">
    <property type="entry name" value="ZINC PHOSPHODIESTERASE ELAC PROTEIN 2"/>
    <property type="match status" value="1"/>
</dbReference>
<reference evidence="17" key="2">
    <citation type="journal article" date="2014" name="PLoS Genet.">
        <title>Signature gene expression reveals novel clues to the molecular mechanisms of dimorphic transition in Penicillium marneffei.</title>
        <authorList>
            <person name="Yang E."/>
            <person name="Wang G."/>
            <person name="Cai J."/>
            <person name="Woo P.C."/>
            <person name="Lau S.K."/>
            <person name="Yuen K.-Y."/>
            <person name="Chow W.-N."/>
            <person name="Lin X."/>
        </authorList>
    </citation>
    <scope>NUCLEOTIDE SEQUENCE</scope>
    <source>
        <strain evidence="17">PM1</strain>
    </source>
</reference>
<dbReference type="GO" id="GO:1990180">
    <property type="term" value="P:mitochondrial tRNA 3'-end processing"/>
    <property type="evidence" value="ECO:0007669"/>
    <property type="project" value="TreeGrafter"/>
</dbReference>
<dbReference type="PANTHER" id="PTHR12553:SF49">
    <property type="entry name" value="ZINC PHOSPHODIESTERASE ELAC PROTEIN 2"/>
    <property type="match status" value="1"/>
</dbReference>
<evidence type="ECO:0000256" key="3">
    <source>
        <dbReference type="ARBA" id="ARBA00007823"/>
    </source>
</evidence>
<dbReference type="Gene3D" id="3.60.15.10">
    <property type="entry name" value="Ribonuclease Z/Hydroxyacylglutathione hydrolase-like"/>
    <property type="match status" value="2"/>
</dbReference>
<name>A0A093XFQ3_TALMA</name>
<proteinExistence type="inferred from homology"/>
<dbReference type="HOGENOM" id="CLU_241271_0_0_1"/>